<accession>A0A2D0A750</accession>
<dbReference type="GO" id="GO:0008800">
    <property type="term" value="F:beta-lactamase activity"/>
    <property type="evidence" value="ECO:0007669"/>
    <property type="project" value="InterPro"/>
</dbReference>
<dbReference type="Pfam" id="PF13354">
    <property type="entry name" value="Beta-lactamase2"/>
    <property type="match status" value="1"/>
</dbReference>
<dbReference type="PANTHER" id="PTHR35333:SF4">
    <property type="entry name" value="SLR0121 PROTEIN"/>
    <property type="match status" value="1"/>
</dbReference>
<keyword evidence="2" id="KW-0378">Hydrolase</keyword>
<comment type="caution">
    <text evidence="2">The sequence shown here is derived from an EMBL/GenBank/DDBJ whole genome shotgun (WGS) entry which is preliminary data.</text>
</comment>
<dbReference type="PANTHER" id="PTHR35333">
    <property type="entry name" value="BETA-LACTAMASE"/>
    <property type="match status" value="1"/>
</dbReference>
<sequence length="299" mass="31695">MTRGRGEDHDAGALNAFQAALRGTGFAGTVGLWVGTPDGEALASLNGDRVFPAASTIKVPLLVMALQDAQRGDLRLEDRVVLQAADRVPGAGVLHELGAGLALSWQDVLTLMIIVSDNTATNLTIGRLGVEAVNRWLGAHGLSGTRLVGKLQLPPYQRNEAQRRGERNATTAADQARLLRLLLAGDLLDPPHTALAVSILERQQYRDLIGRGVPADLDGEPLYRVASKSGELTGVHHDVGVIFTPRPLVVALLSEGGRDPREHPENRDVTALAAALWPLLADLGKVPAADRAGGHLTAR</sequence>
<dbReference type="GO" id="GO:0030655">
    <property type="term" value="P:beta-lactam antibiotic catabolic process"/>
    <property type="evidence" value="ECO:0007669"/>
    <property type="project" value="InterPro"/>
</dbReference>
<organism evidence="2 3">
    <name type="scientific">Deinococcus indicus</name>
    <dbReference type="NCBI Taxonomy" id="223556"/>
    <lineage>
        <taxon>Bacteria</taxon>
        <taxon>Thermotogati</taxon>
        <taxon>Deinococcota</taxon>
        <taxon>Deinococci</taxon>
        <taxon>Deinococcales</taxon>
        <taxon>Deinococcaceae</taxon>
        <taxon>Deinococcus</taxon>
    </lineage>
</organism>
<dbReference type="OrthoDB" id="9775096at2"/>
<feature type="domain" description="Beta-lactamase class A catalytic" evidence="1">
    <location>
        <begin position="38"/>
        <end position="253"/>
    </location>
</feature>
<gene>
    <name evidence="2" type="ORF">CBQ26_20235</name>
</gene>
<dbReference type="SUPFAM" id="SSF56601">
    <property type="entry name" value="beta-lactamase/transpeptidase-like"/>
    <property type="match status" value="1"/>
</dbReference>
<dbReference type="InterPro" id="IPR012338">
    <property type="entry name" value="Beta-lactam/transpept-like"/>
</dbReference>
<dbReference type="AlphaFoldDB" id="A0A2D0A750"/>
<dbReference type="InterPro" id="IPR045155">
    <property type="entry name" value="Beta-lactam_cat"/>
</dbReference>
<dbReference type="InterPro" id="IPR000871">
    <property type="entry name" value="Beta-lactam_class-A"/>
</dbReference>
<reference evidence="2 3" key="1">
    <citation type="submission" date="2017-05" db="EMBL/GenBank/DDBJ databases">
        <title>De novo genome assembly of Deniococcus indicus strain DR1.</title>
        <authorList>
            <person name="Chauhan D."/>
            <person name="Yennamalli R.M."/>
            <person name="Priyadarshini R."/>
        </authorList>
    </citation>
    <scope>NUCLEOTIDE SEQUENCE [LARGE SCALE GENOMIC DNA]</scope>
    <source>
        <strain evidence="2 3">DR1</strain>
    </source>
</reference>
<evidence type="ECO:0000313" key="2">
    <source>
        <dbReference type="EMBL" id="OWL93390.1"/>
    </source>
</evidence>
<evidence type="ECO:0000259" key="1">
    <source>
        <dbReference type="Pfam" id="PF13354"/>
    </source>
</evidence>
<evidence type="ECO:0000313" key="3">
    <source>
        <dbReference type="Proteomes" id="UP000197208"/>
    </source>
</evidence>
<protein>
    <submittedName>
        <fullName evidence="2">Serine hydrolase</fullName>
    </submittedName>
</protein>
<dbReference type="RefSeq" id="WP_088250409.1">
    <property type="nucleotide sequence ID" value="NZ_BNAM01000020.1"/>
</dbReference>
<name>A0A2D0A750_9DEIO</name>
<dbReference type="GO" id="GO:0046677">
    <property type="term" value="P:response to antibiotic"/>
    <property type="evidence" value="ECO:0007669"/>
    <property type="project" value="InterPro"/>
</dbReference>
<proteinExistence type="predicted"/>
<keyword evidence="3" id="KW-1185">Reference proteome</keyword>
<dbReference type="EMBL" id="NHMK01000036">
    <property type="protein sequence ID" value="OWL93390.1"/>
    <property type="molecule type" value="Genomic_DNA"/>
</dbReference>
<dbReference type="Gene3D" id="3.40.710.10">
    <property type="entry name" value="DD-peptidase/beta-lactamase superfamily"/>
    <property type="match status" value="1"/>
</dbReference>
<dbReference type="Proteomes" id="UP000197208">
    <property type="component" value="Unassembled WGS sequence"/>
</dbReference>